<keyword evidence="5" id="KW-0560">Oxidoreductase</keyword>
<dbReference type="GO" id="GO:0016491">
    <property type="term" value="F:oxidoreductase activity"/>
    <property type="evidence" value="ECO:0007669"/>
    <property type="project" value="UniProtKB-KW"/>
</dbReference>
<dbReference type="InterPro" id="IPR050260">
    <property type="entry name" value="FAD-bd_OxRdtase"/>
</dbReference>
<dbReference type="SUPFAM" id="SSF52821">
    <property type="entry name" value="Rhodanese/Cell cycle control phosphatase"/>
    <property type="match status" value="1"/>
</dbReference>
<dbReference type="Pfam" id="PF02852">
    <property type="entry name" value="Pyr_redox_dim"/>
    <property type="match status" value="1"/>
</dbReference>
<dbReference type="CDD" id="cd00158">
    <property type="entry name" value="RHOD"/>
    <property type="match status" value="1"/>
</dbReference>
<dbReference type="InterPro" id="IPR001763">
    <property type="entry name" value="Rhodanese-like_dom"/>
</dbReference>
<dbReference type="Proteomes" id="UP000824264">
    <property type="component" value="Unassembled WGS sequence"/>
</dbReference>
<gene>
    <name evidence="8" type="ORF">H9874_11660</name>
</gene>
<dbReference type="SUPFAM" id="SSF51905">
    <property type="entry name" value="FAD/NAD(P)-binding domain"/>
    <property type="match status" value="1"/>
</dbReference>
<dbReference type="Gene3D" id="3.40.250.10">
    <property type="entry name" value="Rhodanese-like domain"/>
    <property type="match status" value="1"/>
</dbReference>
<evidence type="ECO:0000313" key="8">
    <source>
        <dbReference type="EMBL" id="HIW79779.1"/>
    </source>
</evidence>
<reference evidence="8" key="2">
    <citation type="submission" date="2021-04" db="EMBL/GenBank/DDBJ databases">
        <authorList>
            <person name="Gilroy R."/>
        </authorList>
    </citation>
    <scope>NUCLEOTIDE SEQUENCE</scope>
    <source>
        <strain evidence="8">ChiSxjej5B17-1746</strain>
    </source>
</reference>
<dbReference type="Pfam" id="PF00581">
    <property type="entry name" value="Rhodanese"/>
    <property type="match status" value="1"/>
</dbReference>
<sequence length="573" mass="61113">MSKNVIVIGGVALGPKAASRLKRLDPSANVTMIDENTNISFGGCGIPYYVSGEINSLDALRSTTYGTVRTPDYFEHKGVHTLNRTRVTAIDRAAKTVTAKNLDSGEEATLPYDRLVIATGSTPKVPPVEGRDLKNVGGANNLEDADALRQACASGKVQSAVVIGAGFIGMEIAVALADMWDIKTSVVEFMPQAMPGVMSASLSDMVRHDLEEHNVDVYTAEKVQRLEGENGEVRRVITDKRTLEADLVIFATGFAPNTALARDAGLDLDERTGAILVNEYMQTSDPDIYAGGDCVAIPNLITGKPFVLALGSLANRQGRVIGTNAASESGTVAAFHGAVGTWCVKLFKMSACGTGLTIERAKAAGFDAVSASLEQLDRAHFYPEKHMMSLELVVERGTRRVLGLQGVCEDGDALKARIDAVATMLQFGKPTIDDLANAEIAYAPPFASAMDAVNAVANVADNILSGQLKPISSKEFGELWKNRAENNVFFADCRPAVAGNATAAKYPGEWHAIALEDVESKFDSIPKDRPVALVCNTGLRSYEVMLYLQKHGVTDVVNALGGMQALIKRGDAM</sequence>
<dbReference type="EMBL" id="DXGI01000435">
    <property type="protein sequence ID" value="HIW79779.1"/>
    <property type="molecule type" value="Genomic_DNA"/>
</dbReference>
<dbReference type="InterPro" id="IPR016156">
    <property type="entry name" value="FAD/NAD-linked_Rdtase_dimer_sf"/>
</dbReference>
<dbReference type="InterPro" id="IPR004099">
    <property type="entry name" value="Pyr_nucl-diS_OxRdtase_dimer"/>
</dbReference>
<dbReference type="SUPFAM" id="SSF55424">
    <property type="entry name" value="FAD/NAD-linked reductases, dimerisation (C-terminal) domain"/>
    <property type="match status" value="1"/>
</dbReference>
<evidence type="ECO:0000259" key="7">
    <source>
        <dbReference type="PROSITE" id="PS50206"/>
    </source>
</evidence>
<dbReference type="PANTHER" id="PTHR43429:SF1">
    <property type="entry name" value="NAD(P)H SULFUR OXIDOREDUCTASE (COA-DEPENDENT)"/>
    <property type="match status" value="1"/>
</dbReference>
<keyword evidence="3" id="KW-0285">Flavoprotein</keyword>
<dbReference type="AlphaFoldDB" id="A0A9D1R2J6"/>
<evidence type="ECO:0000256" key="5">
    <source>
        <dbReference type="ARBA" id="ARBA00023002"/>
    </source>
</evidence>
<keyword evidence="4" id="KW-0274">FAD</keyword>
<dbReference type="Pfam" id="PF07992">
    <property type="entry name" value="Pyr_redox_2"/>
    <property type="match status" value="1"/>
</dbReference>
<evidence type="ECO:0000256" key="3">
    <source>
        <dbReference type="ARBA" id="ARBA00022630"/>
    </source>
</evidence>
<feature type="domain" description="Rhodanese" evidence="7">
    <location>
        <begin position="516"/>
        <end position="568"/>
    </location>
</feature>
<evidence type="ECO:0000256" key="2">
    <source>
        <dbReference type="ARBA" id="ARBA00009130"/>
    </source>
</evidence>
<comment type="caution">
    <text evidence="8">The sequence shown here is derived from an EMBL/GenBank/DDBJ whole genome shotgun (WGS) entry which is preliminary data.</text>
</comment>
<evidence type="ECO:0000256" key="4">
    <source>
        <dbReference type="ARBA" id="ARBA00022827"/>
    </source>
</evidence>
<comment type="cofactor">
    <cofactor evidence="1">
        <name>FAD</name>
        <dbReference type="ChEBI" id="CHEBI:57692"/>
    </cofactor>
</comment>
<evidence type="ECO:0000313" key="9">
    <source>
        <dbReference type="Proteomes" id="UP000824264"/>
    </source>
</evidence>
<dbReference type="Gene3D" id="3.50.50.60">
    <property type="entry name" value="FAD/NAD(P)-binding domain"/>
    <property type="match status" value="2"/>
</dbReference>
<dbReference type="InterPro" id="IPR036873">
    <property type="entry name" value="Rhodanese-like_dom_sf"/>
</dbReference>
<keyword evidence="6" id="KW-0676">Redox-active center</keyword>
<organism evidence="8 9">
    <name type="scientific">Candidatus Bilophila faecipullorum</name>
    <dbReference type="NCBI Taxonomy" id="2838482"/>
    <lineage>
        <taxon>Bacteria</taxon>
        <taxon>Pseudomonadati</taxon>
        <taxon>Thermodesulfobacteriota</taxon>
        <taxon>Desulfovibrionia</taxon>
        <taxon>Desulfovibrionales</taxon>
        <taxon>Desulfovibrionaceae</taxon>
        <taxon>Bilophila</taxon>
    </lineage>
</organism>
<evidence type="ECO:0000256" key="1">
    <source>
        <dbReference type="ARBA" id="ARBA00001974"/>
    </source>
</evidence>
<proteinExistence type="inferred from homology"/>
<reference evidence="8" key="1">
    <citation type="journal article" date="2021" name="PeerJ">
        <title>Extensive microbial diversity within the chicken gut microbiome revealed by metagenomics and culture.</title>
        <authorList>
            <person name="Gilroy R."/>
            <person name="Ravi A."/>
            <person name="Getino M."/>
            <person name="Pursley I."/>
            <person name="Horton D.L."/>
            <person name="Alikhan N.F."/>
            <person name="Baker D."/>
            <person name="Gharbi K."/>
            <person name="Hall N."/>
            <person name="Watson M."/>
            <person name="Adriaenssens E.M."/>
            <person name="Foster-Nyarko E."/>
            <person name="Jarju S."/>
            <person name="Secka A."/>
            <person name="Antonio M."/>
            <person name="Oren A."/>
            <person name="Chaudhuri R.R."/>
            <person name="La Ragione R."/>
            <person name="Hildebrand F."/>
            <person name="Pallen M.J."/>
        </authorList>
    </citation>
    <scope>NUCLEOTIDE SEQUENCE</scope>
    <source>
        <strain evidence="8">ChiSxjej5B17-1746</strain>
    </source>
</reference>
<accession>A0A9D1R2J6</accession>
<dbReference type="PRINTS" id="PR00411">
    <property type="entry name" value="PNDRDTASEI"/>
</dbReference>
<dbReference type="SMART" id="SM00450">
    <property type="entry name" value="RHOD"/>
    <property type="match status" value="1"/>
</dbReference>
<evidence type="ECO:0000256" key="6">
    <source>
        <dbReference type="ARBA" id="ARBA00023284"/>
    </source>
</evidence>
<dbReference type="PRINTS" id="PR00368">
    <property type="entry name" value="FADPNR"/>
</dbReference>
<comment type="similarity">
    <text evidence="2">Belongs to the class-III pyridine nucleotide-disulfide oxidoreductase family.</text>
</comment>
<dbReference type="InterPro" id="IPR036188">
    <property type="entry name" value="FAD/NAD-bd_sf"/>
</dbReference>
<name>A0A9D1R2J6_9BACT</name>
<dbReference type="InterPro" id="IPR023753">
    <property type="entry name" value="FAD/NAD-binding_dom"/>
</dbReference>
<protein>
    <submittedName>
        <fullName evidence="8">FAD-dependent oxidoreductase</fullName>
    </submittedName>
</protein>
<dbReference type="PANTHER" id="PTHR43429">
    <property type="entry name" value="PYRIDINE NUCLEOTIDE-DISULFIDE OXIDOREDUCTASE DOMAIN-CONTAINING"/>
    <property type="match status" value="1"/>
</dbReference>
<dbReference type="PROSITE" id="PS50206">
    <property type="entry name" value="RHODANESE_3"/>
    <property type="match status" value="1"/>
</dbReference>